<evidence type="ECO:0000259" key="2">
    <source>
        <dbReference type="Pfam" id="PF07589"/>
    </source>
</evidence>
<evidence type="ECO:0000313" key="3">
    <source>
        <dbReference type="EMBL" id="BBO30875.1"/>
    </source>
</evidence>
<dbReference type="InterPro" id="IPR036439">
    <property type="entry name" value="Dockerin_dom_sf"/>
</dbReference>
<name>A0A5K7X3D2_9BACT</name>
<proteinExistence type="predicted"/>
<dbReference type="KEGG" id="lpav:PLANPX_0487"/>
<dbReference type="SUPFAM" id="SSF63446">
    <property type="entry name" value="Type I dockerin domain"/>
    <property type="match status" value="1"/>
</dbReference>
<evidence type="ECO:0000256" key="1">
    <source>
        <dbReference type="SAM" id="SignalP"/>
    </source>
</evidence>
<reference evidence="4" key="1">
    <citation type="submission" date="2019-10" db="EMBL/GenBank/DDBJ databases">
        <title>Lacipirellula parvula gen. nov., sp. nov., representing a lineage of planctomycetes widespread in freshwater anoxic habitats, and description of the family Lacipirellulaceae.</title>
        <authorList>
            <person name="Dedysh S.N."/>
            <person name="Kulichevskaya I.S."/>
            <person name="Beletsky A.V."/>
            <person name="Rakitin A.L."/>
            <person name="Mardanov A.V."/>
            <person name="Ivanova A.A."/>
            <person name="Saltykova V.X."/>
            <person name="Rijpstra W.I.C."/>
            <person name="Sinninghe Damste J.S."/>
            <person name="Ravin N.V."/>
        </authorList>
    </citation>
    <scope>NUCLEOTIDE SEQUENCE [LARGE SCALE GENOMIC DNA]</scope>
    <source>
        <strain evidence="4">PX69</strain>
    </source>
</reference>
<dbReference type="Pfam" id="PF07589">
    <property type="entry name" value="PEP-CTERM"/>
    <property type="match status" value="1"/>
</dbReference>
<dbReference type="NCBIfam" id="TIGR02595">
    <property type="entry name" value="PEP_CTERM"/>
    <property type="match status" value="1"/>
</dbReference>
<gene>
    <name evidence="3" type="ORF">PLANPX_0487</name>
</gene>
<dbReference type="Proteomes" id="UP000326837">
    <property type="component" value="Chromosome"/>
</dbReference>
<dbReference type="AlphaFoldDB" id="A0A5K7X3D2"/>
<feature type="signal peptide" evidence="1">
    <location>
        <begin position="1"/>
        <end position="18"/>
    </location>
</feature>
<evidence type="ECO:0000313" key="4">
    <source>
        <dbReference type="Proteomes" id="UP000326837"/>
    </source>
</evidence>
<dbReference type="Gene3D" id="1.10.1330.10">
    <property type="entry name" value="Dockerin domain"/>
    <property type="match status" value="1"/>
</dbReference>
<dbReference type="InterPro" id="IPR013424">
    <property type="entry name" value="Ice-binding_C"/>
</dbReference>
<dbReference type="InterPro" id="IPR018247">
    <property type="entry name" value="EF_Hand_1_Ca_BS"/>
</dbReference>
<dbReference type="PROSITE" id="PS51257">
    <property type="entry name" value="PROKAR_LIPOPROTEIN"/>
    <property type="match status" value="1"/>
</dbReference>
<dbReference type="PROSITE" id="PS00018">
    <property type="entry name" value="EF_HAND_1"/>
    <property type="match status" value="1"/>
</dbReference>
<dbReference type="GO" id="GO:0000272">
    <property type="term" value="P:polysaccharide catabolic process"/>
    <property type="evidence" value="ECO:0007669"/>
    <property type="project" value="InterPro"/>
</dbReference>
<protein>
    <recommendedName>
        <fullName evidence="2">Ice-binding protein C-terminal domain-containing protein</fullName>
    </recommendedName>
</protein>
<dbReference type="EMBL" id="AP021861">
    <property type="protein sequence ID" value="BBO30875.1"/>
    <property type="molecule type" value="Genomic_DNA"/>
</dbReference>
<keyword evidence="1" id="KW-0732">Signal</keyword>
<accession>A0A5K7X3D2</accession>
<feature type="chain" id="PRO_5024961246" description="Ice-binding protein C-terminal domain-containing protein" evidence="1">
    <location>
        <begin position="19"/>
        <end position="520"/>
    </location>
</feature>
<dbReference type="RefSeq" id="WP_152097127.1">
    <property type="nucleotide sequence ID" value="NZ_AP021861.1"/>
</dbReference>
<organism evidence="3 4">
    <name type="scientific">Lacipirellula parvula</name>
    <dbReference type="NCBI Taxonomy" id="2650471"/>
    <lineage>
        <taxon>Bacteria</taxon>
        <taxon>Pseudomonadati</taxon>
        <taxon>Planctomycetota</taxon>
        <taxon>Planctomycetia</taxon>
        <taxon>Pirellulales</taxon>
        <taxon>Lacipirellulaceae</taxon>
        <taxon>Lacipirellula</taxon>
    </lineage>
</organism>
<feature type="domain" description="Ice-binding protein C-terminal" evidence="2">
    <location>
        <begin position="490"/>
        <end position="513"/>
    </location>
</feature>
<keyword evidence="4" id="KW-1185">Reference proteome</keyword>
<sequence>MQKIFSLLTAAIMSTACAAEANAQLVFGFENGLTGDGFTLLQNSGSVTKWVSTSDVIDVGNGFNLLSATQGTHRVAINPWADRDNFGNAQHKAMVLRSPTFQLTGGNLQIDKIGGMRYGENGNAGDVAQGDPLNAGELGSMQRNTAFNFGGAGEVQDGKYMQGFALRDALNGQYMLIKASNVINDGKARPTDAPSRSMWDTITFTSAELAPYANNGRRYQIDFIDSYGEGSWAHIGFDNVRVPGTLSTFAKGDVNGDGATNSADTSILFSHFTSWRSAVPMAKPDGLARDDGDFDGNGDVDGGDVLQHVANIGLTAPAAGKAKLVYNPADGSVSFNASGAAGGKITAFRLLSDAATPFTTGMATLPSVGTPLSTDIASELFWVDTTLAGLTGTVNLGSILSSGLSLAQAEAALASAKYVGAAGTGEQSVTLSLAGAIAGDFNGDGAVNAIDLNDPTFGWKARFGVDLDGNDFLTWQRNFGAGAANAAVSAVPEPSTMLLAGLSLVGASSIRRRAGGAFKR</sequence>